<proteinExistence type="predicted"/>
<dbReference type="AlphaFoldDB" id="A0A4Y2P7G0"/>
<gene>
    <name evidence="1" type="ORF">AVEN_115462_1</name>
</gene>
<name>A0A4Y2P7G0_ARAVE</name>
<sequence>MKSPVLDITSLCSSEILNKTQFFVHPNSSSSDYFPYQWSLDTAANCNQPLLGRYSPQLYRSDSRCNSVSYYRFFTKLMSMGMSRGVRFILIQLRGPPNIPGRHNMDG</sequence>
<protein>
    <submittedName>
        <fullName evidence="1">Uncharacterized protein</fullName>
    </submittedName>
</protein>
<dbReference type="Proteomes" id="UP000499080">
    <property type="component" value="Unassembled WGS sequence"/>
</dbReference>
<organism evidence="1 2">
    <name type="scientific">Araneus ventricosus</name>
    <name type="common">Orbweaver spider</name>
    <name type="synonym">Epeira ventricosa</name>
    <dbReference type="NCBI Taxonomy" id="182803"/>
    <lineage>
        <taxon>Eukaryota</taxon>
        <taxon>Metazoa</taxon>
        <taxon>Ecdysozoa</taxon>
        <taxon>Arthropoda</taxon>
        <taxon>Chelicerata</taxon>
        <taxon>Arachnida</taxon>
        <taxon>Araneae</taxon>
        <taxon>Araneomorphae</taxon>
        <taxon>Entelegynae</taxon>
        <taxon>Araneoidea</taxon>
        <taxon>Araneidae</taxon>
        <taxon>Araneus</taxon>
    </lineage>
</organism>
<evidence type="ECO:0000313" key="1">
    <source>
        <dbReference type="EMBL" id="GBN47865.1"/>
    </source>
</evidence>
<dbReference type="EMBL" id="BGPR01010759">
    <property type="protein sequence ID" value="GBN47865.1"/>
    <property type="molecule type" value="Genomic_DNA"/>
</dbReference>
<comment type="caution">
    <text evidence="1">The sequence shown here is derived from an EMBL/GenBank/DDBJ whole genome shotgun (WGS) entry which is preliminary data.</text>
</comment>
<reference evidence="1 2" key="1">
    <citation type="journal article" date="2019" name="Sci. Rep.">
        <title>Orb-weaving spider Araneus ventricosus genome elucidates the spidroin gene catalogue.</title>
        <authorList>
            <person name="Kono N."/>
            <person name="Nakamura H."/>
            <person name="Ohtoshi R."/>
            <person name="Moran D.A.P."/>
            <person name="Shinohara A."/>
            <person name="Yoshida Y."/>
            <person name="Fujiwara M."/>
            <person name="Mori M."/>
            <person name="Tomita M."/>
            <person name="Arakawa K."/>
        </authorList>
    </citation>
    <scope>NUCLEOTIDE SEQUENCE [LARGE SCALE GENOMIC DNA]</scope>
</reference>
<evidence type="ECO:0000313" key="2">
    <source>
        <dbReference type="Proteomes" id="UP000499080"/>
    </source>
</evidence>
<accession>A0A4Y2P7G0</accession>
<keyword evidence="2" id="KW-1185">Reference proteome</keyword>